<evidence type="ECO:0008006" key="4">
    <source>
        <dbReference type="Google" id="ProtNLM"/>
    </source>
</evidence>
<proteinExistence type="predicted"/>
<accession>A0ABN9TIU1</accession>
<organism evidence="2 3">
    <name type="scientific">Prorocentrum cordatum</name>
    <dbReference type="NCBI Taxonomy" id="2364126"/>
    <lineage>
        <taxon>Eukaryota</taxon>
        <taxon>Sar</taxon>
        <taxon>Alveolata</taxon>
        <taxon>Dinophyceae</taxon>
        <taxon>Prorocentrales</taxon>
        <taxon>Prorocentraceae</taxon>
        <taxon>Prorocentrum</taxon>
    </lineage>
</organism>
<dbReference type="EMBL" id="CAUYUJ010014771">
    <property type="protein sequence ID" value="CAK0845835.1"/>
    <property type="molecule type" value="Genomic_DNA"/>
</dbReference>
<evidence type="ECO:0000313" key="2">
    <source>
        <dbReference type="EMBL" id="CAK0845835.1"/>
    </source>
</evidence>
<dbReference type="Proteomes" id="UP001189429">
    <property type="component" value="Unassembled WGS sequence"/>
</dbReference>
<gene>
    <name evidence="2" type="ORF">PCOR1329_LOCUS39504</name>
</gene>
<evidence type="ECO:0000256" key="1">
    <source>
        <dbReference type="SAM" id="MobiDB-lite"/>
    </source>
</evidence>
<sequence>MYLAHQMSSLSTCIAELLRVKGLLTTRPVGTDIEPPSNKSYEGMRMDGLASNETSDRSSEKQQTKQQLPWWDPDDEGVWIPHGWNEKRPEFWLDYEKIASEKKKEDGLDSAKKTKTA</sequence>
<evidence type="ECO:0000313" key="3">
    <source>
        <dbReference type="Proteomes" id="UP001189429"/>
    </source>
</evidence>
<feature type="compositionally biased region" description="Basic and acidic residues" evidence="1">
    <location>
        <begin position="54"/>
        <end position="63"/>
    </location>
</feature>
<keyword evidence="3" id="KW-1185">Reference proteome</keyword>
<reference evidence="2" key="1">
    <citation type="submission" date="2023-10" db="EMBL/GenBank/DDBJ databases">
        <authorList>
            <person name="Chen Y."/>
            <person name="Shah S."/>
            <person name="Dougan E. K."/>
            <person name="Thang M."/>
            <person name="Chan C."/>
        </authorList>
    </citation>
    <scope>NUCLEOTIDE SEQUENCE [LARGE SCALE GENOMIC DNA]</scope>
</reference>
<comment type="caution">
    <text evidence="2">The sequence shown here is derived from an EMBL/GenBank/DDBJ whole genome shotgun (WGS) entry which is preliminary data.</text>
</comment>
<protein>
    <recommendedName>
        <fullName evidence="4">WW domain-containing protein</fullName>
    </recommendedName>
</protein>
<name>A0ABN9TIU1_9DINO</name>
<feature type="region of interest" description="Disordered" evidence="1">
    <location>
        <begin position="27"/>
        <end position="74"/>
    </location>
</feature>